<accession>A0A8H6XE12</accession>
<protein>
    <submittedName>
        <fullName evidence="2">Uncharacterized protein</fullName>
    </submittedName>
</protein>
<evidence type="ECO:0000256" key="1">
    <source>
        <dbReference type="SAM" id="MobiDB-lite"/>
    </source>
</evidence>
<organism evidence="2 3">
    <name type="scientific">Mycena sanguinolenta</name>
    <dbReference type="NCBI Taxonomy" id="230812"/>
    <lineage>
        <taxon>Eukaryota</taxon>
        <taxon>Fungi</taxon>
        <taxon>Dikarya</taxon>
        <taxon>Basidiomycota</taxon>
        <taxon>Agaricomycotina</taxon>
        <taxon>Agaricomycetes</taxon>
        <taxon>Agaricomycetidae</taxon>
        <taxon>Agaricales</taxon>
        <taxon>Marasmiineae</taxon>
        <taxon>Mycenaceae</taxon>
        <taxon>Mycena</taxon>
    </lineage>
</organism>
<dbReference type="Proteomes" id="UP000623467">
    <property type="component" value="Unassembled WGS sequence"/>
</dbReference>
<evidence type="ECO:0000313" key="2">
    <source>
        <dbReference type="EMBL" id="KAF7338871.1"/>
    </source>
</evidence>
<name>A0A8H6XE12_9AGAR</name>
<evidence type="ECO:0000313" key="3">
    <source>
        <dbReference type="Proteomes" id="UP000623467"/>
    </source>
</evidence>
<dbReference type="EMBL" id="JACAZH010000032">
    <property type="protein sequence ID" value="KAF7338871.1"/>
    <property type="molecule type" value="Genomic_DNA"/>
</dbReference>
<comment type="caution">
    <text evidence="2">The sequence shown here is derived from an EMBL/GenBank/DDBJ whole genome shotgun (WGS) entry which is preliminary data.</text>
</comment>
<sequence>MRPTTAPLGAQDDGPGHMLTTASDETRRTNFISSARGSSSAQDAAAADGAAVHASCQCGRTRARRCGSSGNLDSSHSGSRNCARKHALAKTSTSTASGNESRTAAWTGTPADGIGD</sequence>
<feature type="region of interest" description="Disordered" evidence="1">
    <location>
        <begin position="1"/>
        <end position="116"/>
    </location>
</feature>
<feature type="compositionally biased region" description="Low complexity" evidence="1">
    <location>
        <begin position="33"/>
        <end position="55"/>
    </location>
</feature>
<feature type="compositionally biased region" description="Polar residues" evidence="1">
    <location>
        <begin position="90"/>
        <end position="106"/>
    </location>
</feature>
<dbReference type="AlphaFoldDB" id="A0A8H6XE12"/>
<proteinExistence type="predicted"/>
<feature type="compositionally biased region" description="Low complexity" evidence="1">
    <location>
        <begin position="67"/>
        <end position="79"/>
    </location>
</feature>
<keyword evidence="3" id="KW-1185">Reference proteome</keyword>
<gene>
    <name evidence="2" type="ORF">MSAN_02210300</name>
</gene>
<reference evidence="2" key="1">
    <citation type="submission" date="2020-05" db="EMBL/GenBank/DDBJ databases">
        <title>Mycena genomes resolve the evolution of fungal bioluminescence.</title>
        <authorList>
            <person name="Tsai I.J."/>
        </authorList>
    </citation>
    <scope>NUCLEOTIDE SEQUENCE</scope>
    <source>
        <strain evidence="2">160909Yilan</strain>
    </source>
</reference>